<dbReference type="Pfam" id="PF00593">
    <property type="entry name" value="TonB_dep_Rec_b-barrel"/>
    <property type="match status" value="1"/>
</dbReference>
<comment type="subcellular location">
    <subcellularLocation>
        <location evidence="1 11">Cell outer membrane</location>
        <topology evidence="1 11">Multi-pass membrane protein</topology>
    </subcellularLocation>
</comment>
<evidence type="ECO:0000256" key="7">
    <source>
        <dbReference type="ARBA" id="ARBA00023065"/>
    </source>
</evidence>
<reference evidence="15" key="1">
    <citation type="submission" date="2017-08" db="EMBL/GenBank/DDBJ databases">
        <title>Microbulbifer marisrubri sp. nov., a halophilic alphaproteobacterium isolated from marine sediment of the Yellow Sea, China.</title>
        <authorList>
            <person name="Zhang G."/>
            <person name="Xiong Q."/>
        </authorList>
    </citation>
    <scope>NUCLEOTIDE SEQUENCE [LARGE SCALE GENOMIC DNA]</scope>
    <source>
        <strain evidence="15">WRN-8</strain>
    </source>
</reference>
<dbReference type="InterPro" id="IPR036942">
    <property type="entry name" value="Beta-barrel_TonB_sf"/>
</dbReference>
<dbReference type="Gene3D" id="2.40.170.20">
    <property type="entry name" value="TonB-dependent receptor, beta-barrel domain"/>
    <property type="match status" value="1"/>
</dbReference>
<dbReference type="EMBL" id="LRFG02000002">
    <property type="protein sequence ID" value="PCO05878.1"/>
    <property type="molecule type" value="Genomic_DNA"/>
</dbReference>
<keyword evidence="2 11" id="KW-0813">Transport</keyword>
<dbReference type="Proteomes" id="UP000218427">
    <property type="component" value="Unassembled WGS sequence"/>
</dbReference>
<keyword evidence="9 11" id="KW-0472">Membrane</keyword>
<dbReference type="RefSeq" id="WP_067083351.1">
    <property type="nucleotide sequence ID" value="NZ_LRFG02000002.1"/>
</dbReference>
<evidence type="ECO:0000313" key="16">
    <source>
        <dbReference type="Proteomes" id="UP000218427"/>
    </source>
</evidence>
<keyword evidence="7" id="KW-0406">Ion transport</keyword>
<name>A0ABX4I108_9GAMM</name>
<evidence type="ECO:0000256" key="3">
    <source>
        <dbReference type="ARBA" id="ARBA00022452"/>
    </source>
</evidence>
<evidence type="ECO:0000256" key="10">
    <source>
        <dbReference type="ARBA" id="ARBA00023237"/>
    </source>
</evidence>
<dbReference type="InterPro" id="IPR012910">
    <property type="entry name" value="Plug_dom"/>
</dbReference>
<comment type="similarity">
    <text evidence="11 12">Belongs to the TonB-dependent receptor family.</text>
</comment>
<dbReference type="InterPro" id="IPR039426">
    <property type="entry name" value="TonB-dep_rcpt-like"/>
</dbReference>
<dbReference type="PROSITE" id="PS52016">
    <property type="entry name" value="TONB_DEPENDENT_REC_3"/>
    <property type="match status" value="1"/>
</dbReference>
<feature type="domain" description="TonB-dependent receptor-like beta-barrel" evidence="13">
    <location>
        <begin position="303"/>
        <end position="746"/>
    </location>
</feature>
<protein>
    <submittedName>
        <fullName evidence="15">TonB-dependent receptor</fullName>
    </submittedName>
</protein>
<evidence type="ECO:0000256" key="12">
    <source>
        <dbReference type="RuleBase" id="RU003357"/>
    </source>
</evidence>
<keyword evidence="16" id="KW-1185">Reference proteome</keyword>
<gene>
    <name evidence="15" type="ORF">AWR36_007715</name>
</gene>
<feature type="domain" description="TonB-dependent receptor plug" evidence="14">
    <location>
        <begin position="55"/>
        <end position="167"/>
    </location>
</feature>
<evidence type="ECO:0000256" key="5">
    <source>
        <dbReference type="ARBA" id="ARBA00022692"/>
    </source>
</evidence>
<keyword evidence="4" id="KW-0410">Iron transport</keyword>
<evidence type="ECO:0000313" key="15">
    <source>
        <dbReference type="EMBL" id="PCO05878.1"/>
    </source>
</evidence>
<evidence type="ECO:0000256" key="11">
    <source>
        <dbReference type="PROSITE-ProRule" id="PRU01360"/>
    </source>
</evidence>
<keyword evidence="3 11" id="KW-1134">Transmembrane beta strand</keyword>
<dbReference type="PANTHER" id="PTHR32552">
    <property type="entry name" value="FERRICHROME IRON RECEPTOR-RELATED"/>
    <property type="match status" value="1"/>
</dbReference>
<comment type="caution">
    <text evidence="15">The sequence shown here is derived from an EMBL/GenBank/DDBJ whole genome shotgun (WGS) entry which is preliminary data.</text>
</comment>
<evidence type="ECO:0000256" key="8">
    <source>
        <dbReference type="ARBA" id="ARBA00023077"/>
    </source>
</evidence>
<keyword evidence="15" id="KW-0675">Receptor</keyword>
<evidence type="ECO:0000259" key="13">
    <source>
        <dbReference type="Pfam" id="PF00593"/>
    </source>
</evidence>
<evidence type="ECO:0000259" key="14">
    <source>
        <dbReference type="Pfam" id="PF07715"/>
    </source>
</evidence>
<dbReference type="SUPFAM" id="SSF56935">
    <property type="entry name" value="Porins"/>
    <property type="match status" value="1"/>
</dbReference>
<evidence type="ECO:0000256" key="1">
    <source>
        <dbReference type="ARBA" id="ARBA00004571"/>
    </source>
</evidence>
<evidence type="ECO:0000256" key="6">
    <source>
        <dbReference type="ARBA" id="ARBA00023004"/>
    </source>
</evidence>
<sequence>MKEQSQKGFSRKALATAVAAVSTGYVLTLPQIATAQDGEMMEEIIVTATSRETTIQDVPYNISAVSGEDVARAQITEQAELMRNIPGVAVVDRGNRNSGVINGIMIRGLNVDSAALGDYSVAAAPTVSTYVNSTPVYANFLLKDLERVEVLRGPQGTLYGSGSLGGTVRYITRKPSTEGFSADISSGVSSTAGSDGLNYSSDMVANFAISDNFAIRASGGFVDNAGIVDYVNVYRLDGNGVPTAPSGVLSPDASYKSVEDADTVEITYGKVAALWRPTESSEVLLTHMMQEDDIGGRRQQTVGQDGWGQSYDDYENGSIQLEPSSREASLTSLEAEVDLGFATLTSSTSDYEHTGDSISENTGFYAQNGWIADYYYNYNRPMAEAVRQYEDSAFIQELRLVSNTEGNVDWIVGAFYMDQETAGAQQSYVRGFQQWADAAWGPGIVASDQDWDYARDDSFTELAFYGEVTWHLDALHLTLGARQFDNEYESSVYMDFPAYGSGAIFPVLRDSNVTEDDGVLFKVNASYDISEDTMAYATVSEGYRRGGSNAVPTEGFFGEDSGWSVYESDTVLNYELGIKGTTESFSYTVAAFAVDWDNVQVNTASRWWGFFAVGNADAASTSGLELELQGDLTDQLSYTLGYAYVNAELDSDFTPPGYDGPIASAGTRLPGTPESTFTAALDYSTPIGAGDVEFVSRLAAYYQSDATNAASDSARFAAELDGFSLLDGHVGLAGDWWTATLFAKNLTNEEGTTGVFKEEYMGTDPSQQYFGNGSKQFLTMPRTIGANLRITF</sequence>
<evidence type="ECO:0000256" key="4">
    <source>
        <dbReference type="ARBA" id="ARBA00022496"/>
    </source>
</evidence>
<proteinExistence type="inferred from homology"/>
<keyword evidence="5 11" id="KW-0812">Transmembrane</keyword>
<dbReference type="PANTHER" id="PTHR32552:SF81">
    <property type="entry name" value="TONB-DEPENDENT OUTER MEMBRANE RECEPTOR"/>
    <property type="match status" value="1"/>
</dbReference>
<organism evidence="15 16">
    <name type="scientific">Microbulbifer flavimaris</name>
    <dbReference type="NCBI Taxonomy" id="1781068"/>
    <lineage>
        <taxon>Bacteria</taxon>
        <taxon>Pseudomonadati</taxon>
        <taxon>Pseudomonadota</taxon>
        <taxon>Gammaproteobacteria</taxon>
        <taxon>Cellvibrionales</taxon>
        <taxon>Microbulbiferaceae</taxon>
        <taxon>Microbulbifer</taxon>
    </lineage>
</organism>
<evidence type="ECO:0000256" key="2">
    <source>
        <dbReference type="ARBA" id="ARBA00022448"/>
    </source>
</evidence>
<dbReference type="InterPro" id="IPR000531">
    <property type="entry name" value="Beta-barrel_TonB"/>
</dbReference>
<evidence type="ECO:0000256" key="9">
    <source>
        <dbReference type="ARBA" id="ARBA00023136"/>
    </source>
</evidence>
<keyword evidence="10 11" id="KW-0998">Cell outer membrane</keyword>
<accession>A0ABX4I108</accession>
<keyword evidence="6" id="KW-0408">Iron</keyword>
<dbReference type="Pfam" id="PF07715">
    <property type="entry name" value="Plug"/>
    <property type="match status" value="1"/>
</dbReference>
<keyword evidence="8 12" id="KW-0798">TonB box</keyword>